<protein>
    <submittedName>
        <fullName evidence="1">Uncharacterized protein</fullName>
    </submittedName>
</protein>
<dbReference type="Proteomes" id="UP000196228">
    <property type="component" value="Chromosome"/>
</dbReference>
<dbReference type="AlphaFoldDB" id="A0A1Y0HWF9"/>
<reference evidence="1 2" key="1">
    <citation type="submission" date="2017-05" db="EMBL/GenBank/DDBJ databases">
        <authorList>
            <person name="Song R."/>
            <person name="Chenine A.L."/>
            <person name="Ruprecht R.M."/>
        </authorList>
    </citation>
    <scope>NUCLEOTIDE SEQUENCE [LARGE SCALE GENOMIC DNA]</scope>
    <source>
        <strain evidence="1 2">PSBB019</strain>
    </source>
</reference>
<name>A0A1Y0HWF9_CELCE</name>
<proteinExistence type="predicted"/>
<evidence type="ECO:0000313" key="2">
    <source>
        <dbReference type="Proteomes" id="UP000196228"/>
    </source>
</evidence>
<organism evidence="1 2">
    <name type="scientific">Cellulosimicrobium cellulans</name>
    <name type="common">Arthrobacter luteus</name>
    <dbReference type="NCBI Taxonomy" id="1710"/>
    <lineage>
        <taxon>Bacteria</taxon>
        <taxon>Bacillati</taxon>
        <taxon>Actinomycetota</taxon>
        <taxon>Actinomycetes</taxon>
        <taxon>Micrococcales</taxon>
        <taxon>Promicromonosporaceae</taxon>
        <taxon>Cellulosimicrobium</taxon>
    </lineage>
</organism>
<dbReference type="KEGG" id="cceu:CBR64_09070"/>
<gene>
    <name evidence="1" type="ORF">CBR64_09070</name>
</gene>
<accession>A0A1Y0HWF9</accession>
<evidence type="ECO:0000313" key="1">
    <source>
        <dbReference type="EMBL" id="ARU51604.1"/>
    </source>
</evidence>
<dbReference type="EMBL" id="CP021383">
    <property type="protein sequence ID" value="ARU51604.1"/>
    <property type="molecule type" value="Genomic_DNA"/>
</dbReference>
<sequence length="63" mass="7121">MTEQWYRHRMLTRCGIRVPGIEPQATMCRTRARAGPPQPGQSTVIHFSMTVMEDHALGLSLDP</sequence>